<dbReference type="EMBL" id="AFBN01000013">
    <property type="protein sequence ID" value="EGF59118.1"/>
    <property type="molecule type" value="Genomic_DNA"/>
</dbReference>
<reference evidence="1 2" key="1">
    <citation type="submission" date="2011-02" db="EMBL/GenBank/DDBJ databases">
        <authorList>
            <person name="Weinstock G."/>
            <person name="Sodergren E."/>
            <person name="Clifton S."/>
            <person name="Fulton L."/>
            <person name="Fulton B."/>
            <person name="Courtney L."/>
            <person name="Fronick C."/>
            <person name="Harrison M."/>
            <person name="Strong C."/>
            <person name="Farmer C."/>
            <person name="Delahaunty K."/>
            <person name="Markovic C."/>
            <person name="Hall O."/>
            <person name="Minx P."/>
            <person name="Tomlinson C."/>
            <person name="Mitreva M."/>
            <person name="Hou S."/>
            <person name="Chen J."/>
            <person name="Wollam A."/>
            <person name="Pepin K.H."/>
            <person name="Johnson M."/>
            <person name="Bhonagiri V."/>
            <person name="Zhang X."/>
            <person name="Suruliraj S."/>
            <person name="Warren W."/>
            <person name="Chinwalla A."/>
            <person name="Mardis E.R."/>
            <person name="Wilson R.K."/>
        </authorList>
    </citation>
    <scope>NUCLEOTIDE SEQUENCE [LARGE SCALE GENOMIC DNA]</scope>
    <source>
        <strain evidence="1 2">YIT 12057</strain>
    </source>
</reference>
<dbReference type="STRING" id="763034.HMPREF9446_00868"/>
<proteinExistence type="predicted"/>
<evidence type="ECO:0000313" key="2">
    <source>
        <dbReference type="Proteomes" id="UP000003416"/>
    </source>
</evidence>
<dbReference type="GeneID" id="86048619"/>
<dbReference type="AlphaFoldDB" id="F3PQ76"/>
<keyword evidence="2" id="KW-1185">Reference proteome</keyword>
<sequence length="61" mass="7724">MRTRLYYTDTEYRNEDGERVKYVYVPLLDEWMTVDEFYFEKSMYDDSMEDAERDDREHGRY</sequence>
<evidence type="ECO:0000313" key="1">
    <source>
        <dbReference type="EMBL" id="EGF59118.1"/>
    </source>
</evidence>
<gene>
    <name evidence="1" type="ORF">HMPREF9446_00868</name>
</gene>
<dbReference type="RefSeq" id="WP_009124110.1">
    <property type="nucleotide sequence ID" value="NZ_GL882614.1"/>
</dbReference>
<dbReference type="HOGENOM" id="CLU_2912740_0_0_10"/>
<protein>
    <submittedName>
        <fullName evidence="1">Conserved domain protein</fullName>
    </submittedName>
</protein>
<comment type="caution">
    <text evidence="1">The sequence shown here is derived from an EMBL/GenBank/DDBJ whole genome shotgun (WGS) entry which is preliminary data.</text>
</comment>
<organism evidence="1 2">
    <name type="scientific">Bacteroides fluxus YIT 12057</name>
    <dbReference type="NCBI Taxonomy" id="763034"/>
    <lineage>
        <taxon>Bacteria</taxon>
        <taxon>Pseudomonadati</taxon>
        <taxon>Bacteroidota</taxon>
        <taxon>Bacteroidia</taxon>
        <taxon>Bacteroidales</taxon>
        <taxon>Bacteroidaceae</taxon>
        <taxon>Bacteroides</taxon>
    </lineage>
</organism>
<accession>F3PQ76</accession>
<dbReference type="Proteomes" id="UP000003416">
    <property type="component" value="Unassembled WGS sequence"/>
</dbReference>
<name>F3PQ76_9BACE</name>